<protein>
    <submittedName>
        <fullName evidence="2">Uncharacterized protein</fullName>
    </submittedName>
</protein>
<organism evidence="2 3">
    <name type="scientific">Colletotrichum asianum</name>
    <dbReference type="NCBI Taxonomy" id="702518"/>
    <lineage>
        <taxon>Eukaryota</taxon>
        <taxon>Fungi</taxon>
        <taxon>Dikarya</taxon>
        <taxon>Ascomycota</taxon>
        <taxon>Pezizomycotina</taxon>
        <taxon>Sordariomycetes</taxon>
        <taxon>Hypocreomycetidae</taxon>
        <taxon>Glomerellales</taxon>
        <taxon>Glomerellaceae</taxon>
        <taxon>Colletotrichum</taxon>
        <taxon>Colletotrichum gloeosporioides species complex</taxon>
    </lineage>
</organism>
<evidence type="ECO:0000313" key="3">
    <source>
        <dbReference type="Proteomes" id="UP000434172"/>
    </source>
</evidence>
<feature type="region of interest" description="Disordered" evidence="1">
    <location>
        <begin position="55"/>
        <end position="81"/>
    </location>
</feature>
<dbReference type="Proteomes" id="UP000434172">
    <property type="component" value="Unassembled WGS sequence"/>
</dbReference>
<keyword evidence="3" id="KW-1185">Reference proteome</keyword>
<dbReference type="PROSITE" id="PS51257">
    <property type="entry name" value="PROKAR_LIPOPROTEIN"/>
    <property type="match status" value="1"/>
</dbReference>
<gene>
    <name evidence="2" type="ORF">GQ607_008216</name>
</gene>
<comment type="caution">
    <text evidence="2">The sequence shown here is derived from an EMBL/GenBank/DDBJ whole genome shotgun (WGS) entry which is preliminary data.</text>
</comment>
<reference evidence="2 3" key="1">
    <citation type="submission" date="2019-12" db="EMBL/GenBank/DDBJ databases">
        <title>A genome sequence resource for the geographically widespread anthracnose pathogen Colletotrichum asianum.</title>
        <authorList>
            <person name="Meng Y."/>
        </authorList>
    </citation>
    <scope>NUCLEOTIDE SEQUENCE [LARGE SCALE GENOMIC DNA]</scope>
    <source>
        <strain evidence="2 3">ICMP 18580</strain>
    </source>
</reference>
<name>A0A8H3WH48_9PEZI</name>
<evidence type="ECO:0000313" key="2">
    <source>
        <dbReference type="EMBL" id="KAF0324512.1"/>
    </source>
</evidence>
<sequence length="81" mass="8311">MQFHTKCCGRRSQGDLSQLTANAAGSCTPNSGGQQVPGPRSFPQNLTLVCLGASTDSGVSSGNFGGKKVTGHETQRGPCRS</sequence>
<proteinExistence type="predicted"/>
<accession>A0A8H3WH48</accession>
<evidence type="ECO:0000256" key="1">
    <source>
        <dbReference type="SAM" id="MobiDB-lite"/>
    </source>
</evidence>
<dbReference type="AlphaFoldDB" id="A0A8H3WH48"/>
<dbReference type="EMBL" id="WOWK01000043">
    <property type="protein sequence ID" value="KAF0324512.1"/>
    <property type="molecule type" value="Genomic_DNA"/>
</dbReference>